<dbReference type="GO" id="GO:0005829">
    <property type="term" value="C:cytosol"/>
    <property type="evidence" value="ECO:0007669"/>
    <property type="project" value="TreeGrafter"/>
</dbReference>
<dbReference type="EMBL" id="ML179336">
    <property type="protein sequence ID" value="THU90401.1"/>
    <property type="molecule type" value="Genomic_DNA"/>
</dbReference>
<name>A0A4S8LMT1_DENBC</name>
<reference evidence="2 3" key="1">
    <citation type="journal article" date="2019" name="Nat. Ecol. Evol.">
        <title>Megaphylogeny resolves global patterns of mushroom evolution.</title>
        <authorList>
            <person name="Varga T."/>
            <person name="Krizsan K."/>
            <person name="Foldi C."/>
            <person name="Dima B."/>
            <person name="Sanchez-Garcia M."/>
            <person name="Sanchez-Ramirez S."/>
            <person name="Szollosi G.J."/>
            <person name="Szarkandi J.G."/>
            <person name="Papp V."/>
            <person name="Albert L."/>
            <person name="Andreopoulos W."/>
            <person name="Angelini C."/>
            <person name="Antonin V."/>
            <person name="Barry K.W."/>
            <person name="Bougher N.L."/>
            <person name="Buchanan P."/>
            <person name="Buyck B."/>
            <person name="Bense V."/>
            <person name="Catcheside P."/>
            <person name="Chovatia M."/>
            <person name="Cooper J."/>
            <person name="Damon W."/>
            <person name="Desjardin D."/>
            <person name="Finy P."/>
            <person name="Geml J."/>
            <person name="Haridas S."/>
            <person name="Hughes K."/>
            <person name="Justo A."/>
            <person name="Karasinski D."/>
            <person name="Kautmanova I."/>
            <person name="Kiss B."/>
            <person name="Kocsube S."/>
            <person name="Kotiranta H."/>
            <person name="LaButti K.M."/>
            <person name="Lechner B.E."/>
            <person name="Liimatainen K."/>
            <person name="Lipzen A."/>
            <person name="Lukacs Z."/>
            <person name="Mihaltcheva S."/>
            <person name="Morgado L.N."/>
            <person name="Niskanen T."/>
            <person name="Noordeloos M.E."/>
            <person name="Ohm R.A."/>
            <person name="Ortiz-Santana B."/>
            <person name="Ovrebo C."/>
            <person name="Racz N."/>
            <person name="Riley R."/>
            <person name="Savchenko A."/>
            <person name="Shiryaev A."/>
            <person name="Soop K."/>
            <person name="Spirin V."/>
            <person name="Szebenyi C."/>
            <person name="Tomsovsky M."/>
            <person name="Tulloss R.E."/>
            <person name="Uehling J."/>
            <person name="Grigoriev I.V."/>
            <person name="Vagvolgyi C."/>
            <person name="Papp T."/>
            <person name="Martin F.M."/>
            <person name="Miettinen O."/>
            <person name="Hibbett D.S."/>
            <person name="Nagy L.G."/>
        </authorList>
    </citation>
    <scope>NUCLEOTIDE SEQUENCE [LARGE SCALE GENOMIC DNA]</scope>
    <source>
        <strain evidence="2 3">CBS 962.96</strain>
    </source>
</reference>
<proteinExistence type="predicted"/>
<evidence type="ECO:0000313" key="2">
    <source>
        <dbReference type="EMBL" id="THU90401.1"/>
    </source>
</evidence>
<dbReference type="PANTHER" id="PTHR42695:SF5">
    <property type="entry name" value="GLUTAMINE AMIDOTRANSFERASE YLR126C-RELATED"/>
    <property type="match status" value="1"/>
</dbReference>
<keyword evidence="3" id="KW-1185">Reference proteome</keyword>
<dbReference type="GO" id="GO:0016740">
    <property type="term" value="F:transferase activity"/>
    <property type="evidence" value="ECO:0007669"/>
    <property type="project" value="UniProtKB-KW"/>
</dbReference>
<dbReference type="AlphaFoldDB" id="A0A4S8LMT1"/>
<protein>
    <submittedName>
        <fullName evidence="2">Class I glutamine amidotransferase-like protein</fullName>
    </submittedName>
</protein>
<dbReference type="Gene3D" id="3.40.50.880">
    <property type="match status" value="1"/>
</dbReference>
<accession>A0A4S8LMT1</accession>
<dbReference type="SUPFAM" id="SSF52317">
    <property type="entry name" value="Class I glutamine amidotransferase-like"/>
    <property type="match status" value="1"/>
</dbReference>
<evidence type="ECO:0000313" key="3">
    <source>
        <dbReference type="Proteomes" id="UP000297245"/>
    </source>
</evidence>
<evidence type="ECO:0000259" key="1">
    <source>
        <dbReference type="Pfam" id="PF00117"/>
    </source>
</evidence>
<dbReference type="InterPro" id="IPR029062">
    <property type="entry name" value="Class_I_gatase-like"/>
</dbReference>
<dbReference type="GO" id="GO:0005634">
    <property type="term" value="C:nucleus"/>
    <property type="evidence" value="ECO:0007669"/>
    <property type="project" value="TreeGrafter"/>
</dbReference>
<gene>
    <name evidence="2" type="ORF">K435DRAFT_760368</name>
</gene>
<sequence length="270" mass="29732">MSASTHPKHIALLVCDTPMPSVLAEHGDYDKIFSVLLKESLPAAHDFNVDSYDVVHKMEYPDENKLEKYDCIMLTGSAASAYEDREWIHKLVAFVRRIAETKPMIKLVGICYGHQIISMAIGGTCVKNYGKWEVGPTPMTMTELGKGLLRVSGDELILQEMHQDHVPTVPPNCHLLASTPISINQGYVRFAPDTAPPADGTQVDPSTIQIFTVQGHPEFTQGIMDKLVVARTEKGILTKEIKEDADKRSALRNDGVIVGQAIWRVLGVGA</sequence>
<dbReference type="PROSITE" id="PS51273">
    <property type="entry name" value="GATASE_TYPE_1"/>
    <property type="match status" value="1"/>
</dbReference>
<feature type="domain" description="Glutamine amidotransferase" evidence="1">
    <location>
        <begin position="55"/>
        <end position="229"/>
    </location>
</feature>
<dbReference type="CDD" id="cd01741">
    <property type="entry name" value="GATase1_1"/>
    <property type="match status" value="1"/>
</dbReference>
<keyword evidence="2" id="KW-0808">Transferase</keyword>
<dbReference type="PANTHER" id="PTHR42695">
    <property type="entry name" value="GLUTAMINE AMIDOTRANSFERASE YLR126C-RELATED"/>
    <property type="match status" value="1"/>
</dbReference>
<dbReference type="OrthoDB" id="92161at2759"/>
<organism evidence="2 3">
    <name type="scientific">Dendrothele bispora (strain CBS 962.96)</name>
    <dbReference type="NCBI Taxonomy" id="1314807"/>
    <lineage>
        <taxon>Eukaryota</taxon>
        <taxon>Fungi</taxon>
        <taxon>Dikarya</taxon>
        <taxon>Basidiomycota</taxon>
        <taxon>Agaricomycotina</taxon>
        <taxon>Agaricomycetes</taxon>
        <taxon>Agaricomycetidae</taxon>
        <taxon>Agaricales</taxon>
        <taxon>Agaricales incertae sedis</taxon>
        <taxon>Dendrothele</taxon>
    </lineage>
</organism>
<dbReference type="Proteomes" id="UP000297245">
    <property type="component" value="Unassembled WGS sequence"/>
</dbReference>
<keyword evidence="2" id="KW-0315">Glutamine amidotransferase</keyword>
<dbReference type="InterPro" id="IPR044992">
    <property type="entry name" value="ChyE-like"/>
</dbReference>
<dbReference type="InterPro" id="IPR017926">
    <property type="entry name" value="GATASE"/>
</dbReference>
<dbReference type="Pfam" id="PF00117">
    <property type="entry name" value="GATase"/>
    <property type="match status" value="1"/>
</dbReference>